<dbReference type="RefSeq" id="WP_377943639.1">
    <property type="nucleotide sequence ID" value="NZ_JBHUCX010000035.1"/>
</dbReference>
<gene>
    <name evidence="2" type="ORF">ACFSB2_13730</name>
</gene>
<reference evidence="3" key="1">
    <citation type="journal article" date="2019" name="Int. J. Syst. Evol. Microbiol.">
        <title>The Global Catalogue of Microorganisms (GCM) 10K type strain sequencing project: providing services to taxonomists for standard genome sequencing and annotation.</title>
        <authorList>
            <consortium name="The Broad Institute Genomics Platform"/>
            <consortium name="The Broad Institute Genome Sequencing Center for Infectious Disease"/>
            <person name="Wu L."/>
            <person name="Ma J."/>
        </authorList>
    </citation>
    <scope>NUCLEOTIDE SEQUENCE [LARGE SCALE GENOMIC DNA]</scope>
    <source>
        <strain evidence="3">CGMCC 1.12286</strain>
    </source>
</reference>
<sequence>MNRNGLRGLIVVCVLSLCTNAYVVIRHFAQRSSNYNDMAMVPYYLSMALDSYIIEFTKKGDPNEHYQPGNLSVQMAFSSYQASESLYREYGYNTNAALTFLDQLRNASDAQAYHELLSLKSYLPNTFIKPSQIQPLFNAMASEYKGIRT</sequence>
<protein>
    <submittedName>
        <fullName evidence="2">Uncharacterized protein</fullName>
    </submittedName>
</protein>
<evidence type="ECO:0000313" key="2">
    <source>
        <dbReference type="EMBL" id="MFD1675757.1"/>
    </source>
</evidence>
<organism evidence="2 3">
    <name type="scientific">Alicyclobacillus fodiniaquatilis</name>
    <dbReference type="NCBI Taxonomy" id="1661150"/>
    <lineage>
        <taxon>Bacteria</taxon>
        <taxon>Bacillati</taxon>
        <taxon>Bacillota</taxon>
        <taxon>Bacilli</taxon>
        <taxon>Bacillales</taxon>
        <taxon>Alicyclobacillaceae</taxon>
        <taxon>Alicyclobacillus</taxon>
    </lineage>
</organism>
<keyword evidence="3" id="KW-1185">Reference proteome</keyword>
<accession>A0ABW4JLP9</accession>
<keyword evidence="1" id="KW-1133">Transmembrane helix</keyword>
<evidence type="ECO:0000256" key="1">
    <source>
        <dbReference type="SAM" id="Phobius"/>
    </source>
</evidence>
<keyword evidence="1" id="KW-0812">Transmembrane</keyword>
<dbReference type="Proteomes" id="UP001597079">
    <property type="component" value="Unassembled WGS sequence"/>
</dbReference>
<name>A0ABW4JLP9_9BACL</name>
<evidence type="ECO:0000313" key="3">
    <source>
        <dbReference type="Proteomes" id="UP001597079"/>
    </source>
</evidence>
<dbReference type="EMBL" id="JBHUCX010000035">
    <property type="protein sequence ID" value="MFD1675757.1"/>
    <property type="molecule type" value="Genomic_DNA"/>
</dbReference>
<comment type="caution">
    <text evidence="2">The sequence shown here is derived from an EMBL/GenBank/DDBJ whole genome shotgun (WGS) entry which is preliminary data.</text>
</comment>
<proteinExistence type="predicted"/>
<keyword evidence="1" id="KW-0472">Membrane</keyword>
<feature type="transmembrane region" description="Helical" evidence="1">
    <location>
        <begin position="6"/>
        <end position="25"/>
    </location>
</feature>